<gene>
    <name evidence="2" type="ORF">MGLY_34400</name>
</gene>
<dbReference type="EMBL" id="CP046244">
    <property type="protein sequence ID" value="QGP94015.1"/>
    <property type="molecule type" value="Genomic_DNA"/>
</dbReference>
<feature type="chain" id="PRO_5026152888" description="Copper amine oxidase-like N-terminal domain-containing protein" evidence="1">
    <location>
        <begin position="25"/>
        <end position="375"/>
    </location>
</feature>
<dbReference type="AlphaFoldDB" id="A0A6I5ZWJ8"/>
<dbReference type="Proteomes" id="UP000425916">
    <property type="component" value="Chromosome"/>
</dbReference>
<protein>
    <recommendedName>
        <fullName evidence="4">Copper amine oxidase-like N-terminal domain-containing protein</fullName>
    </recommendedName>
</protein>
<sequence>MRKRLLALLGILAIMFTAITPSFAAEGRVLMKAPAKDAAFVASFPGFKNMSVDTFVRKIGLQEGLVIRQSRIENGKIIIPPSGLYYTTRTNLAKVLQGDKVLILGKIYTLVDNGTRFDVIKDVEVKKGGSVPLGDGTKVLELSSISLDGDGFEAPKAEFQILKPSGNYYGHSFPVATDAKLINITTGTLNNGTSKHAGSYLPGEEGQNWQVEYYDSPVATSGQSYLVVDEVTTGGAKVKEFGTGAINWMLLTEKDPVEMVLGPGETATLGDYTVKVTEVTANSATVELIAKDGTVTKKVLGPVTPEVLKYLPADEVNRNKMVVRPAKEDVQVQLDLYRTPFRDGKVALVGYTDLFKLNNPDKWPSDPRFIARPDT</sequence>
<accession>A0A6I5ZWJ8</accession>
<reference evidence="2 3" key="1">
    <citation type="submission" date="2019-11" db="EMBL/GenBank/DDBJ databases">
        <title>Genome sequence of Moorella glycerini DSM11254.</title>
        <authorList>
            <person name="Poehlein A."/>
            <person name="Boeer T."/>
            <person name="Daniel R."/>
        </authorList>
    </citation>
    <scope>NUCLEOTIDE SEQUENCE [LARGE SCALE GENOMIC DNA]</scope>
    <source>
        <strain evidence="2 3">DSM 11254</strain>
    </source>
</reference>
<evidence type="ECO:0000313" key="2">
    <source>
        <dbReference type="EMBL" id="QGP94015.1"/>
    </source>
</evidence>
<feature type="signal peptide" evidence="1">
    <location>
        <begin position="1"/>
        <end position="24"/>
    </location>
</feature>
<proteinExistence type="predicted"/>
<evidence type="ECO:0000313" key="3">
    <source>
        <dbReference type="Proteomes" id="UP000425916"/>
    </source>
</evidence>
<keyword evidence="3" id="KW-1185">Reference proteome</keyword>
<name>A0A6I5ZWJ8_9FIRM</name>
<evidence type="ECO:0008006" key="4">
    <source>
        <dbReference type="Google" id="ProtNLM"/>
    </source>
</evidence>
<keyword evidence="1" id="KW-0732">Signal</keyword>
<dbReference type="RefSeq" id="WP_211661963.1">
    <property type="nucleotide sequence ID" value="NZ_CP046244.1"/>
</dbReference>
<evidence type="ECO:0000256" key="1">
    <source>
        <dbReference type="SAM" id="SignalP"/>
    </source>
</evidence>
<organism evidence="2 3">
    <name type="scientific">Neomoorella glycerini</name>
    <dbReference type="NCBI Taxonomy" id="55779"/>
    <lineage>
        <taxon>Bacteria</taxon>
        <taxon>Bacillati</taxon>
        <taxon>Bacillota</taxon>
        <taxon>Clostridia</taxon>
        <taxon>Neomoorellales</taxon>
        <taxon>Neomoorellaceae</taxon>
        <taxon>Neomoorella</taxon>
    </lineage>
</organism>